<dbReference type="GO" id="GO:0007165">
    <property type="term" value="P:signal transduction"/>
    <property type="evidence" value="ECO:0007669"/>
    <property type="project" value="TreeGrafter"/>
</dbReference>
<feature type="binding site" evidence="9">
    <location>
        <position position="72"/>
    </location>
    <ligand>
        <name>Mg(2+)</name>
        <dbReference type="ChEBI" id="CHEBI:18420"/>
        <label>1</label>
        <note>catalytic</note>
    </ligand>
</feature>
<evidence type="ECO:0000256" key="6">
    <source>
        <dbReference type="ARBA" id="ARBA00022723"/>
    </source>
</evidence>
<dbReference type="Gene3D" id="3.40.190.80">
    <property type="match status" value="1"/>
</dbReference>
<dbReference type="GO" id="GO:0046872">
    <property type="term" value="F:metal ion binding"/>
    <property type="evidence" value="ECO:0007669"/>
    <property type="project" value="UniProtKB-KW"/>
</dbReference>
<comment type="cofactor">
    <cofactor evidence="2 9">
        <name>Mg(2+)</name>
        <dbReference type="ChEBI" id="CHEBI:18420"/>
    </cofactor>
</comment>
<evidence type="ECO:0000256" key="9">
    <source>
        <dbReference type="PIRSR" id="PIRSR600760-2"/>
    </source>
</evidence>
<dbReference type="GO" id="GO:0008934">
    <property type="term" value="F:inositol monophosphate 1-phosphatase activity"/>
    <property type="evidence" value="ECO:0007669"/>
    <property type="project" value="TreeGrafter"/>
</dbReference>
<gene>
    <name evidence="10" type="ORF">C7455_109102</name>
</gene>
<keyword evidence="8 9" id="KW-0460">Magnesium</keyword>
<keyword evidence="11" id="KW-1185">Reference proteome</keyword>
<dbReference type="OrthoDB" id="9785695at2"/>
<dbReference type="SUPFAM" id="SSF56655">
    <property type="entry name" value="Carbohydrate phosphatase"/>
    <property type="match status" value="1"/>
</dbReference>
<evidence type="ECO:0000256" key="8">
    <source>
        <dbReference type="ARBA" id="ARBA00022842"/>
    </source>
</evidence>
<dbReference type="Proteomes" id="UP000245708">
    <property type="component" value="Unassembled WGS sequence"/>
</dbReference>
<sequence length="269" mass="28267">MTDPIAARAALASDLAQRAGHIALDYYRRRDSLEIETKTGALDLVSIADRAVEDMIRAEIAAAFPDDAILGEEGGAMAGRSGLTWVIDPIDGTVPFLMGLPHWCVVIALIEGTETHLGVIDVPMAGEHFAARAGRGVTLDGKRLTLDPTRAITQGLVAVGASNRSEPEPIVGIIQGLMQAGGMFYRNGSGANMLANVAAGRLAAYVEPAMNPWDSLAGLLMIREAGGVTFAYPADATLGLTLGAAPGVWDDLLAIVTRQYPEGLPQPQR</sequence>
<comment type="catalytic activity">
    <reaction evidence="1">
        <text>a myo-inositol phosphate + H2O = myo-inositol + phosphate</text>
        <dbReference type="Rhea" id="RHEA:24056"/>
        <dbReference type="ChEBI" id="CHEBI:15377"/>
        <dbReference type="ChEBI" id="CHEBI:17268"/>
        <dbReference type="ChEBI" id="CHEBI:43474"/>
        <dbReference type="ChEBI" id="CHEBI:84139"/>
        <dbReference type="EC" id="3.1.3.25"/>
    </reaction>
</comment>
<evidence type="ECO:0000313" key="10">
    <source>
        <dbReference type="EMBL" id="PWK59179.1"/>
    </source>
</evidence>
<feature type="binding site" evidence="9">
    <location>
        <position position="91"/>
    </location>
    <ligand>
        <name>Mg(2+)</name>
        <dbReference type="ChEBI" id="CHEBI:18420"/>
        <label>1</label>
        <note>catalytic</note>
    </ligand>
</feature>
<evidence type="ECO:0000256" key="5">
    <source>
        <dbReference type="ARBA" id="ARBA00019784"/>
    </source>
</evidence>
<dbReference type="EMBL" id="QGGW01000009">
    <property type="protein sequence ID" value="PWK59179.1"/>
    <property type="molecule type" value="Genomic_DNA"/>
</dbReference>
<dbReference type="Gene3D" id="3.30.540.10">
    <property type="entry name" value="Fructose-1,6-Bisphosphatase, subunit A, domain 1"/>
    <property type="match status" value="1"/>
</dbReference>
<evidence type="ECO:0000256" key="3">
    <source>
        <dbReference type="ARBA" id="ARBA00009759"/>
    </source>
</evidence>
<proteinExistence type="inferred from homology"/>
<evidence type="ECO:0000256" key="4">
    <source>
        <dbReference type="ARBA" id="ARBA00013106"/>
    </source>
</evidence>
<protein>
    <recommendedName>
        <fullName evidence="5">Inositol-1-monophosphatase</fullName>
        <ecNumber evidence="4">3.1.3.25</ecNumber>
    </recommendedName>
</protein>
<name>A0A316GDU3_9RHOB</name>
<comment type="similarity">
    <text evidence="3">Belongs to the inositol monophosphatase superfamily.</text>
</comment>
<dbReference type="Pfam" id="PF00459">
    <property type="entry name" value="Inositol_P"/>
    <property type="match status" value="1"/>
</dbReference>
<dbReference type="PANTHER" id="PTHR20854">
    <property type="entry name" value="INOSITOL MONOPHOSPHATASE"/>
    <property type="match status" value="1"/>
</dbReference>
<dbReference type="PANTHER" id="PTHR20854:SF4">
    <property type="entry name" value="INOSITOL-1-MONOPHOSPHATASE-RELATED"/>
    <property type="match status" value="1"/>
</dbReference>
<evidence type="ECO:0000256" key="7">
    <source>
        <dbReference type="ARBA" id="ARBA00022801"/>
    </source>
</evidence>
<dbReference type="RefSeq" id="WP_109670039.1">
    <property type="nucleotide sequence ID" value="NZ_QGGW01000009.1"/>
</dbReference>
<evidence type="ECO:0000313" key="11">
    <source>
        <dbReference type="Proteomes" id="UP000245708"/>
    </source>
</evidence>
<accession>A0A316GDU3</accession>
<dbReference type="AlphaFoldDB" id="A0A316GDU3"/>
<evidence type="ECO:0000256" key="1">
    <source>
        <dbReference type="ARBA" id="ARBA00001033"/>
    </source>
</evidence>
<reference evidence="10 11" key="1">
    <citation type="submission" date="2018-05" db="EMBL/GenBank/DDBJ databases">
        <title>Genomic Encyclopedia of Type Strains, Phase IV (KMG-IV): sequencing the most valuable type-strain genomes for metagenomic binning, comparative biology and taxonomic classification.</title>
        <authorList>
            <person name="Goeker M."/>
        </authorList>
    </citation>
    <scope>NUCLEOTIDE SEQUENCE [LARGE SCALE GENOMIC DNA]</scope>
    <source>
        <strain evidence="10 11">DSM 16097</strain>
    </source>
</reference>
<dbReference type="FunFam" id="3.30.540.10:FF:000003">
    <property type="entry name" value="Inositol-1-monophosphatase"/>
    <property type="match status" value="1"/>
</dbReference>
<dbReference type="GO" id="GO:0006020">
    <property type="term" value="P:inositol metabolic process"/>
    <property type="evidence" value="ECO:0007669"/>
    <property type="project" value="TreeGrafter"/>
</dbReference>
<comment type="caution">
    <text evidence="10">The sequence shown here is derived from an EMBL/GenBank/DDBJ whole genome shotgun (WGS) entry which is preliminary data.</text>
</comment>
<dbReference type="EC" id="3.1.3.25" evidence="4"/>
<keyword evidence="6 9" id="KW-0479">Metal-binding</keyword>
<organism evidence="10 11">
    <name type="scientific">Roseicyclus mahoneyensis</name>
    <dbReference type="NCBI Taxonomy" id="164332"/>
    <lineage>
        <taxon>Bacteria</taxon>
        <taxon>Pseudomonadati</taxon>
        <taxon>Pseudomonadota</taxon>
        <taxon>Alphaproteobacteria</taxon>
        <taxon>Rhodobacterales</taxon>
        <taxon>Roseobacteraceae</taxon>
        <taxon>Roseicyclus</taxon>
    </lineage>
</organism>
<keyword evidence="7" id="KW-0378">Hydrolase</keyword>
<evidence type="ECO:0000256" key="2">
    <source>
        <dbReference type="ARBA" id="ARBA00001946"/>
    </source>
</evidence>
<dbReference type="PRINTS" id="PR00377">
    <property type="entry name" value="IMPHPHTASES"/>
</dbReference>
<feature type="binding site" evidence="9">
    <location>
        <position position="88"/>
    </location>
    <ligand>
        <name>Mg(2+)</name>
        <dbReference type="ChEBI" id="CHEBI:18420"/>
        <label>1</label>
        <note>catalytic</note>
    </ligand>
</feature>
<feature type="binding site" evidence="9">
    <location>
        <position position="214"/>
    </location>
    <ligand>
        <name>Mg(2+)</name>
        <dbReference type="ChEBI" id="CHEBI:18420"/>
        <label>1</label>
        <note>catalytic</note>
    </ligand>
</feature>
<feature type="binding site" evidence="9">
    <location>
        <position position="90"/>
    </location>
    <ligand>
        <name>Mg(2+)</name>
        <dbReference type="ChEBI" id="CHEBI:18420"/>
        <label>2</label>
    </ligand>
</feature>
<dbReference type="InterPro" id="IPR000760">
    <property type="entry name" value="Inositol_monophosphatase-like"/>
</dbReference>